<accession>A0A1B1DTI7</accession>
<dbReference type="OrthoDB" id="37659at2759"/>
<dbReference type="PANTHER" id="PTHR43550">
    <property type="entry name" value="3-KETODIHYDROSPHINGOSINE REDUCTASE"/>
    <property type="match status" value="1"/>
</dbReference>
<dbReference type="RefSeq" id="XP_019912796.1">
    <property type="nucleotide sequence ID" value="XM_020057357.1"/>
</dbReference>
<dbReference type="InterPro" id="IPR013968">
    <property type="entry name" value="PKS_KR"/>
</dbReference>
<feature type="region of interest" description="Disordered" evidence="1">
    <location>
        <begin position="156"/>
        <end position="183"/>
    </location>
</feature>
<dbReference type="Proteomes" id="UP000092716">
    <property type="component" value="Chromosome 3"/>
</dbReference>
<evidence type="ECO:0000313" key="5">
    <source>
        <dbReference type="Proteomes" id="UP000092716"/>
    </source>
</evidence>
<protein>
    <submittedName>
        <fullName evidence="4">NAD(P)-binding protein/reductase</fullName>
    </submittedName>
</protein>
<dbReference type="Gene3D" id="3.40.50.720">
    <property type="entry name" value="NAD(P)-binding Rossmann-like Domain"/>
    <property type="match status" value="1"/>
</dbReference>
<reference evidence="5" key="1">
    <citation type="submission" date="2016-06" db="EMBL/GenBank/DDBJ databases">
        <title>First high quality genome sequence of Plasmodium coatneyi using continuous long reads from single molecule, real-time sequencing.</title>
        <authorList>
            <person name="Chien J.-T."/>
            <person name="Pakala S.B."/>
            <person name="Geraldo J.A."/>
            <person name="Lapp S.A."/>
            <person name="Barnwell J.W."/>
            <person name="Kissinger J.C."/>
            <person name="Galinski M.R."/>
            <person name="Humphrey J.C."/>
        </authorList>
    </citation>
    <scope>NUCLEOTIDE SEQUENCE [LARGE SCALE GENOMIC DNA]</scope>
    <source>
        <strain evidence="5">Hackeri</strain>
    </source>
</reference>
<keyword evidence="2" id="KW-0812">Transmembrane</keyword>
<dbReference type="GO" id="GO:0006666">
    <property type="term" value="P:3-keto-sphinganine metabolic process"/>
    <property type="evidence" value="ECO:0007669"/>
    <property type="project" value="TreeGrafter"/>
</dbReference>
<feature type="compositionally biased region" description="Polar residues" evidence="1">
    <location>
        <begin position="161"/>
        <end position="182"/>
    </location>
</feature>
<dbReference type="PANTHER" id="PTHR43550:SF3">
    <property type="entry name" value="3-KETODIHYDROSPHINGOSINE REDUCTASE"/>
    <property type="match status" value="1"/>
</dbReference>
<feature type="transmembrane region" description="Helical" evidence="2">
    <location>
        <begin position="30"/>
        <end position="48"/>
    </location>
</feature>
<evidence type="ECO:0000313" key="4">
    <source>
        <dbReference type="EMBL" id="ANQ06101.1"/>
    </source>
</evidence>
<gene>
    <name evidence="4" type="ORF">PCOAH_00005460</name>
</gene>
<feature type="domain" description="Ketoreductase (KR)" evidence="3">
    <location>
        <begin position="71"/>
        <end position="151"/>
    </location>
</feature>
<dbReference type="Pfam" id="PF08659">
    <property type="entry name" value="KR"/>
    <property type="match status" value="1"/>
</dbReference>
<dbReference type="VEuPathDB" id="PlasmoDB:PCOAH_00005460"/>
<dbReference type="GO" id="GO:0030148">
    <property type="term" value="P:sphingolipid biosynthetic process"/>
    <property type="evidence" value="ECO:0007669"/>
    <property type="project" value="TreeGrafter"/>
</dbReference>
<dbReference type="InterPro" id="IPR002347">
    <property type="entry name" value="SDR_fam"/>
</dbReference>
<dbReference type="GeneID" id="30907269"/>
<feature type="transmembrane region" description="Helical" evidence="2">
    <location>
        <begin position="361"/>
        <end position="381"/>
    </location>
</feature>
<organism evidence="4 5">
    <name type="scientific">Plasmodium coatneyi</name>
    <dbReference type="NCBI Taxonomy" id="208452"/>
    <lineage>
        <taxon>Eukaryota</taxon>
        <taxon>Sar</taxon>
        <taxon>Alveolata</taxon>
        <taxon>Apicomplexa</taxon>
        <taxon>Aconoidasida</taxon>
        <taxon>Haemosporida</taxon>
        <taxon>Plasmodiidae</taxon>
        <taxon>Plasmodium</taxon>
    </lineage>
</organism>
<evidence type="ECO:0000259" key="3">
    <source>
        <dbReference type="Pfam" id="PF08659"/>
    </source>
</evidence>
<name>A0A1B1DTI7_9APIC</name>
<keyword evidence="5" id="KW-1185">Reference proteome</keyword>
<proteinExistence type="predicted"/>
<dbReference type="GO" id="GO:0005789">
    <property type="term" value="C:endoplasmic reticulum membrane"/>
    <property type="evidence" value="ECO:0007669"/>
    <property type="project" value="TreeGrafter"/>
</dbReference>
<evidence type="ECO:0000256" key="2">
    <source>
        <dbReference type="SAM" id="Phobius"/>
    </source>
</evidence>
<sequence length="415" mass="47744">MLDYVKKYIYFELLLILRVVNYYVPLDRYLNIAVIFYLTFLGLIYLAFKFRYRGGNGSSGVSWAFAGKHVCIVGGSEGLGLSLAKRIVREKPNTLTIMSRNTAKLRTAKEVLLQEVSKQNAHKDPLQINIVKCDIGMKESINEAFQNVQTNNSIDKEKDQWGNQSMGSVQRRNNPPHSQQERGQPLNDVDVLICNAAYICTEENSKLQMYDLLYTVNTNIYGHIDVISRVVKNMKQKRKGFILFVNSEGALYPVYGYSYYLMSKTCLWTYTYILDQELKHYNIHFSNAFLPSIQTPGYAQENLKKPFVTKRIEDLTSTVDSDYAADKVVRKVKEGRKFITIDFNGFMLSVLHSGYRNPESYFDYLVCVSFCGVFVFVSSLYKLYIEHIIRRNVFRPLEGVRPGGEYYTGVFSPSI</sequence>
<dbReference type="InterPro" id="IPR036291">
    <property type="entry name" value="NAD(P)-bd_dom_sf"/>
</dbReference>
<dbReference type="EMBL" id="CP016241">
    <property type="protein sequence ID" value="ANQ06101.1"/>
    <property type="molecule type" value="Genomic_DNA"/>
</dbReference>
<dbReference type="Pfam" id="PF00106">
    <property type="entry name" value="adh_short"/>
    <property type="match status" value="1"/>
</dbReference>
<keyword evidence="2" id="KW-1133">Transmembrane helix</keyword>
<dbReference type="GO" id="GO:0047560">
    <property type="term" value="F:3-dehydrosphinganine reductase activity"/>
    <property type="evidence" value="ECO:0007669"/>
    <property type="project" value="TreeGrafter"/>
</dbReference>
<dbReference type="SUPFAM" id="SSF51735">
    <property type="entry name" value="NAD(P)-binding Rossmann-fold domains"/>
    <property type="match status" value="1"/>
</dbReference>
<dbReference type="KEGG" id="pcot:PCOAH_00005460"/>
<keyword evidence="2" id="KW-0472">Membrane</keyword>
<evidence type="ECO:0000256" key="1">
    <source>
        <dbReference type="SAM" id="MobiDB-lite"/>
    </source>
</evidence>
<dbReference type="AlphaFoldDB" id="A0A1B1DTI7"/>